<organism evidence="1 2">
    <name type="scientific">Hoylesella oralis ATCC 33269</name>
    <dbReference type="NCBI Taxonomy" id="873533"/>
    <lineage>
        <taxon>Bacteria</taxon>
        <taxon>Pseudomonadati</taxon>
        <taxon>Bacteroidota</taxon>
        <taxon>Bacteroidia</taxon>
        <taxon>Bacteroidales</taxon>
        <taxon>Prevotellaceae</taxon>
        <taxon>Hoylesella</taxon>
    </lineage>
</organism>
<evidence type="ECO:0000313" key="2">
    <source>
        <dbReference type="Proteomes" id="UP000005580"/>
    </source>
</evidence>
<comment type="caution">
    <text evidence="1">The sequence shown here is derived from an EMBL/GenBank/DDBJ whole genome shotgun (WGS) entry which is preliminary data.</text>
</comment>
<dbReference type="Proteomes" id="UP000005580">
    <property type="component" value="Unassembled WGS sequence"/>
</dbReference>
<gene>
    <name evidence="1" type="ORF">HMPREF0663_11746</name>
</gene>
<protein>
    <submittedName>
        <fullName evidence="1">Uncharacterized protein</fullName>
    </submittedName>
</protein>
<reference evidence="1" key="1">
    <citation type="submission" date="2011-01" db="EMBL/GenBank/DDBJ databases">
        <authorList>
            <person name="Muzny D."/>
            <person name="Qin X."/>
            <person name="Buhay C."/>
            <person name="Dugan-Rocha S."/>
            <person name="Ding Y."/>
            <person name="Chen G."/>
            <person name="Hawes A."/>
            <person name="Holder M."/>
            <person name="Jhangiani S."/>
            <person name="Johnson A."/>
            <person name="Khan Z."/>
            <person name="Li Z."/>
            <person name="Liu W."/>
            <person name="Liu X."/>
            <person name="Perez L."/>
            <person name="Shen H."/>
            <person name="Wang Q."/>
            <person name="Watt J."/>
            <person name="Xi L."/>
            <person name="Xin Y."/>
            <person name="Zhou J."/>
            <person name="Deng J."/>
            <person name="Jiang H."/>
            <person name="Liu Y."/>
            <person name="Qu J."/>
            <person name="Song X.-Z."/>
            <person name="Zhang L."/>
            <person name="Villasana D."/>
            <person name="Johnson A."/>
            <person name="Liu J."/>
            <person name="Liyanage D."/>
            <person name="Lorensuhewa L."/>
            <person name="Robinson T."/>
            <person name="Song A."/>
            <person name="Song B.-B."/>
            <person name="Dinh H."/>
            <person name="Thornton R."/>
            <person name="Coyle M."/>
            <person name="Francisco L."/>
            <person name="Jackson L."/>
            <person name="Javaid M."/>
            <person name="Korchina V."/>
            <person name="Kovar C."/>
            <person name="Mata R."/>
            <person name="Mathew T."/>
            <person name="Ngo R."/>
            <person name="Nguyen L."/>
            <person name="Nguyen N."/>
            <person name="Okwuonu G."/>
            <person name="Ongeri F."/>
            <person name="Pham C."/>
            <person name="Simmons D."/>
            <person name="Wilczek-Boney K."/>
            <person name="Hale W."/>
            <person name="Jakkamsetti A."/>
            <person name="Pham P."/>
            <person name="Ruth R."/>
            <person name="San Lucas F."/>
            <person name="Warren J."/>
            <person name="Zhang J."/>
            <person name="Zhao Z."/>
            <person name="Zhou C."/>
            <person name="Zhu D."/>
            <person name="Lee S."/>
            <person name="Bess C."/>
            <person name="Blankenburg K."/>
            <person name="Forbes L."/>
            <person name="Fu Q."/>
            <person name="Gubbala S."/>
            <person name="Hirani K."/>
            <person name="Jayaseelan J.C."/>
            <person name="Lara F."/>
            <person name="Munidasa M."/>
            <person name="Palculict T."/>
            <person name="Patil S."/>
            <person name="Pu L.-L."/>
            <person name="Saada N."/>
            <person name="Tang L."/>
            <person name="Weissenberger G."/>
            <person name="Zhu Y."/>
            <person name="Hemphill L."/>
            <person name="Shang Y."/>
            <person name="Youmans B."/>
            <person name="Ayvaz T."/>
            <person name="Ross M."/>
            <person name="Santibanez J."/>
            <person name="Aqrawi P."/>
            <person name="Gross S."/>
            <person name="Joshi V."/>
            <person name="Fowler G."/>
            <person name="Nazareth L."/>
            <person name="Reid J."/>
            <person name="Worley K."/>
            <person name="Petrosino J."/>
            <person name="Highlander S."/>
            <person name="Gibbs R."/>
        </authorList>
    </citation>
    <scope>NUCLEOTIDE SEQUENCE [LARGE SCALE GENOMIC DNA]</scope>
    <source>
        <strain evidence="1">ATCC 33269</strain>
    </source>
</reference>
<dbReference type="AlphaFoldDB" id="E7RRE5"/>
<proteinExistence type="predicted"/>
<dbReference type="EMBL" id="AEPE02000005">
    <property type="protein sequence ID" value="EFZ36833.1"/>
    <property type="molecule type" value="Genomic_DNA"/>
</dbReference>
<name>E7RRE5_9BACT</name>
<evidence type="ECO:0000313" key="1">
    <source>
        <dbReference type="EMBL" id="EFZ36833.1"/>
    </source>
</evidence>
<dbReference type="HOGENOM" id="CLU_3203605_0_0_10"/>
<keyword evidence="2" id="KW-1185">Reference proteome</keyword>
<accession>E7RRE5</accession>
<sequence length="45" mass="5382">MVYWVLLFINISIDIIIRNCNYCKQTLCQYYMGPLCVLLSTKVYK</sequence>